<dbReference type="EMBL" id="UINC01129829">
    <property type="protein sequence ID" value="SVD10487.1"/>
    <property type="molecule type" value="Genomic_DNA"/>
</dbReference>
<gene>
    <name evidence="1" type="ORF">METZ01_LOCUS363341</name>
</gene>
<sequence length="186" mass="19427">MRGRLFGLFAIVSAVGLIAVADNQIGLAQTEQAPGHGYSRPARSRHGSRSEVIAPHGMVAASHPLAAQVGLEILKAGGNAIDAAVAVNAVLGLMEPHMNGAGGDLFAIVWDAESEQLHGLNATGRAPYEINREALVRQGIERMPGTGPVTWTVPGAVDGWDKLLNRFGTMTFSDVLAPAIAYARNG</sequence>
<reference evidence="1" key="1">
    <citation type="submission" date="2018-05" db="EMBL/GenBank/DDBJ databases">
        <authorList>
            <person name="Lanie J.A."/>
            <person name="Ng W.-L."/>
            <person name="Kazmierczak K.M."/>
            <person name="Andrzejewski T.M."/>
            <person name="Davidsen T.M."/>
            <person name="Wayne K.J."/>
            <person name="Tettelin H."/>
            <person name="Glass J.I."/>
            <person name="Rusch D."/>
            <person name="Podicherti R."/>
            <person name="Tsui H.-C.T."/>
            <person name="Winkler M.E."/>
        </authorList>
    </citation>
    <scope>NUCLEOTIDE SEQUENCE</scope>
</reference>
<dbReference type="PRINTS" id="PR01210">
    <property type="entry name" value="GGTRANSPTASE"/>
</dbReference>
<protein>
    <recommendedName>
        <fullName evidence="2">Gamma-glutamyltransferase</fullName>
    </recommendedName>
</protein>
<evidence type="ECO:0008006" key="2">
    <source>
        <dbReference type="Google" id="ProtNLM"/>
    </source>
</evidence>
<dbReference type="Pfam" id="PF01019">
    <property type="entry name" value="G_glu_transpept"/>
    <property type="match status" value="1"/>
</dbReference>
<dbReference type="PANTHER" id="PTHR43881">
    <property type="entry name" value="GAMMA-GLUTAMYLTRANSPEPTIDASE (AFU_ORTHOLOGUE AFUA_4G13580)"/>
    <property type="match status" value="1"/>
</dbReference>
<dbReference type="AlphaFoldDB" id="A0A382SMP7"/>
<dbReference type="InterPro" id="IPR029055">
    <property type="entry name" value="Ntn_hydrolases_N"/>
</dbReference>
<accession>A0A382SMP7</accession>
<organism evidence="1">
    <name type="scientific">marine metagenome</name>
    <dbReference type="NCBI Taxonomy" id="408172"/>
    <lineage>
        <taxon>unclassified sequences</taxon>
        <taxon>metagenomes</taxon>
        <taxon>ecological metagenomes</taxon>
    </lineage>
</organism>
<dbReference type="PANTHER" id="PTHR43881:SF1">
    <property type="entry name" value="GAMMA-GLUTAMYLTRANSPEPTIDASE (AFU_ORTHOLOGUE AFUA_4G13580)"/>
    <property type="match status" value="1"/>
</dbReference>
<proteinExistence type="predicted"/>
<dbReference type="InterPro" id="IPR052896">
    <property type="entry name" value="GGT-like_enzyme"/>
</dbReference>
<name>A0A382SMP7_9ZZZZ</name>
<evidence type="ECO:0000313" key="1">
    <source>
        <dbReference type="EMBL" id="SVD10487.1"/>
    </source>
</evidence>
<dbReference type="SUPFAM" id="SSF56235">
    <property type="entry name" value="N-terminal nucleophile aminohydrolases (Ntn hydrolases)"/>
    <property type="match status" value="1"/>
</dbReference>
<feature type="non-terminal residue" evidence="1">
    <location>
        <position position="186"/>
    </location>
</feature>